<comment type="caution">
    <text evidence="1">The sequence shown here is derived from an EMBL/GenBank/DDBJ whole genome shotgun (WGS) entry which is preliminary data.</text>
</comment>
<gene>
    <name evidence="1" type="ORF">CPLU01_08138</name>
</gene>
<reference evidence="1" key="1">
    <citation type="journal article" date="2020" name="Phytopathology">
        <title>Genome Sequence Resources of Colletotrichum truncatum, C. plurivorum, C. musicola, and C. sojae: Four Species Pathogenic to Soybean (Glycine max).</title>
        <authorList>
            <person name="Rogerio F."/>
            <person name="Boufleur T.R."/>
            <person name="Ciampi-Guillardi M."/>
            <person name="Sukno S.A."/>
            <person name="Thon M.R."/>
            <person name="Massola Junior N.S."/>
            <person name="Baroncelli R."/>
        </authorList>
    </citation>
    <scope>NUCLEOTIDE SEQUENCE</scope>
    <source>
        <strain evidence="1">LFN00145</strain>
    </source>
</reference>
<protein>
    <submittedName>
        <fullName evidence="1">Uncharacterized protein</fullName>
    </submittedName>
</protein>
<sequence>MAEYVYLDEHIVGFPAPQPCIYGGHRERGRDYHNCCPLCCSRELADETYKMTFAIHPRHLPVAHGGEGNHPFWTA</sequence>
<dbReference type="Proteomes" id="UP000654918">
    <property type="component" value="Unassembled WGS sequence"/>
</dbReference>
<name>A0A8H6KDK3_9PEZI</name>
<keyword evidence="2" id="KW-1185">Reference proteome</keyword>
<organism evidence="1 2">
    <name type="scientific">Colletotrichum plurivorum</name>
    <dbReference type="NCBI Taxonomy" id="2175906"/>
    <lineage>
        <taxon>Eukaryota</taxon>
        <taxon>Fungi</taxon>
        <taxon>Dikarya</taxon>
        <taxon>Ascomycota</taxon>
        <taxon>Pezizomycotina</taxon>
        <taxon>Sordariomycetes</taxon>
        <taxon>Hypocreomycetidae</taxon>
        <taxon>Glomerellales</taxon>
        <taxon>Glomerellaceae</taxon>
        <taxon>Colletotrichum</taxon>
        <taxon>Colletotrichum orchidearum species complex</taxon>
    </lineage>
</organism>
<accession>A0A8H6KDK3</accession>
<evidence type="ECO:0000313" key="1">
    <source>
        <dbReference type="EMBL" id="KAF6829125.1"/>
    </source>
</evidence>
<evidence type="ECO:0000313" key="2">
    <source>
        <dbReference type="Proteomes" id="UP000654918"/>
    </source>
</evidence>
<dbReference type="EMBL" id="WIGO01000112">
    <property type="protein sequence ID" value="KAF6829125.1"/>
    <property type="molecule type" value="Genomic_DNA"/>
</dbReference>
<proteinExistence type="predicted"/>
<dbReference type="AlphaFoldDB" id="A0A8H6KDK3"/>